<accession>A0ABQ9YJE0</accession>
<dbReference type="Proteomes" id="UP001281761">
    <property type="component" value="Unassembled WGS sequence"/>
</dbReference>
<gene>
    <name evidence="2" type="ORF">BLNAU_956</name>
</gene>
<keyword evidence="3" id="KW-1185">Reference proteome</keyword>
<dbReference type="EMBL" id="JARBJD010000004">
    <property type="protein sequence ID" value="KAK2963879.1"/>
    <property type="molecule type" value="Genomic_DNA"/>
</dbReference>
<name>A0ABQ9YJE0_9EUKA</name>
<sequence>MRKVHSQHRPCPSPHSHPLFLLLRPPFRPTQSEQRVLNQSQRRPAARHHTPLLVPLLRLPSPRRVPSSALLFSNHFLQTNTQRVQHSQQPNHFLLVSLSTRPLAHSLHHSPTQHSLHVGTRQTRATHQPDRWQRGKREMKGEEGVKDEVKTKEGKREDERRRGERQTRQRVWQERRWLCRSSAKKRRQGIDEEREKDEGNRKKREVEE</sequence>
<evidence type="ECO:0000256" key="1">
    <source>
        <dbReference type="SAM" id="MobiDB-lite"/>
    </source>
</evidence>
<reference evidence="2 3" key="1">
    <citation type="journal article" date="2022" name="bioRxiv">
        <title>Genomics of Preaxostyla Flagellates Illuminates Evolutionary Transitions and the Path Towards Mitochondrial Loss.</title>
        <authorList>
            <person name="Novak L.V.F."/>
            <person name="Treitli S.C."/>
            <person name="Pyrih J."/>
            <person name="Halakuc P."/>
            <person name="Pipaliya S.V."/>
            <person name="Vacek V."/>
            <person name="Brzon O."/>
            <person name="Soukal P."/>
            <person name="Eme L."/>
            <person name="Dacks J.B."/>
            <person name="Karnkowska A."/>
            <person name="Elias M."/>
            <person name="Hampl V."/>
        </authorList>
    </citation>
    <scope>NUCLEOTIDE SEQUENCE [LARGE SCALE GENOMIC DNA]</scope>
    <source>
        <strain evidence="2">NAU3</strain>
        <tissue evidence="2">Gut</tissue>
    </source>
</reference>
<proteinExistence type="predicted"/>
<feature type="compositionally biased region" description="Basic and acidic residues" evidence="1">
    <location>
        <begin position="127"/>
        <end position="177"/>
    </location>
</feature>
<feature type="region of interest" description="Disordered" evidence="1">
    <location>
        <begin position="106"/>
        <end position="208"/>
    </location>
</feature>
<feature type="compositionally biased region" description="Polar residues" evidence="1">
    <location>
        <begin position="109"/>
        <end position="126"/>
    </location>
</feature>
<organism evidence="2 3">
    <name type="scientific">Blattamonas nauphoetae</name>
    <dbReference type="NCBI Taxonomy" id="2049346"/>
    <lineage>
        <taxon>Eukaryota</taxon>
        <taxon>Metamonada</taxon>
        <taxon>Preaxostyla</taxon>
        <taxon>Oxymonadida</taxon>
        <taxon>Blattamonas</taxon>
    </lineage>
</organism>
<protein>
    <submittedName>
        <fullName evidence="2">Uncharacterized protein</fullName>
    </submittedName>
</protein>
<feature type="compositionally biased region" description="Basic and acidic residues" evidence="1">
    <location>
        <begin position="188"/>
        <end position="208"/>
    </location>
</feature>
<evidence type="ECO:0000313" key="2">
    <source>
        <dbReference type="EMBL" id="KAK2963879.1"/>
    </source>
</evidence>
<comment type="caution">
    <text evidence="2">The sequence shown here is derived from an EMBL/GenBank/DDBJ whole genome shotgun (WGS) entry which is preliminary data.</text>
</comment>
<feature type="region of interest" description="Disordered" evidence="1">
    <location>
        <begin position="1"/>
        <end position="20"/>
    </location>
</feature>
<evidence type="ECO:0000313" key="3">
    <source>
        <dbReference type="Proteomes" id="UP001281761"/>
    </source>
</evidence>